<keyword evidence="1" id="KW-0472">Membrane</keyword>
<dbReference type="STRING" id="966.BTA35_0209010"/>
<gene>
    <name evidence="2" type="ORF">BTA35_0209010</name>
</gene>
<dbReference type="AlphaFoldDB" id="A0A1T1HBA6"/>
<protein>
    <submittedName>
        <fullName evidence="2">Uncharacterized protein</fullName>
    </submittedName>
</protein>
<dbReference type="Proteomes" id="UP000190064">
    <property type="component" value="Unassembled WGS sequence"/>
</dbReference>
<feature type="transmembrane region" description="Helical" evidence="1">
    <location>
        <begin position="119"/>
        <end position="140"/>
    </location>
</feature>
<name>A0A1T1HBA6_OCELI</name>
<keyword evidence="3" id="KW-1185">Reference proteome</keyword>
<evidence type="ECO:0000313" key="2">
    <source>
        <dbReference type="EMBL" id="OOV87129.1"/>
    </source>
</evidence>
<reference evidence="2" key="1">
    <citation type="submission" date="2017-02" db="EMBL/GenBank/DDBJ databases">
        <title>Draft Genome Sequence of the Salt Water Bacterium Oceanospirillum linum ATCC 11336.</title>
        <authorList>
            <person name="Trachtenberg A.M."/>
            <person name="Carney J.G."/>
            <person name="Linnane J.D."/>
            <person name="Rheaume B.A."/>
            <person name="Pitts N.L."/>
            <person name="Mykles D.L."/>
            <person name="Maclea K.S."/>
        </authorList>
    </citation>
    <scope>NUCLEOTIDE SEQUENCE [LARGE SCALE GENOMIC DNA]</scope>
    <source>
        <strain evidence="2">ATCC 11336</strain>
    </source>
</reference>
<sequence length="144" mass="16247">MGVPDFFVSKSMIEPSVEKQFLLWLHKDYTRRFGYGVRNIDKCDFYTTYSVENLPEEFYEINNGMARSHVLEYAKELEAKGLLRFAENGLKFHFTKEGYEAVSASKCQRFLDALNRNPGALALAAAIVSVGSLIVAILALRNGP</sequence>
<evidence type="ECO:0000256" key="1">
    <source>
        <dbReference type="SAM" id="Phobius"/>
    </source>
</evidence>
<accession>A0A1T1HBA6</accession>
<dbReference type="EMBL" id="MTSD02000003">
    <property type="protein sequence ID" value="OOV87129.1"/>
    <property type="molecule type" value="Genomic_DNA"/>
</dbReference>
<proteinExistence type="predicted"/>
<organism evidence="2 3">
    <name type="scientific">Oceanospirillum linum</name>
    <dbReference type="NCBI Taxonomy" id="966"/>
    <lineage>
        <taxon>Bacteria</taxon>
        <taxon>Pseudomonadati</taxon>
        <taxon>Pseudomonadota</taxon>
        <taxon>Gammaproteobacteria</taxon>
        <taxon>Oceanospirillales</taxon>
        <taxon>Oceanospirillaceae</taxon>
        <taxon>Oceanospirillum</taxon>
    </lineage>
</organism>
<keyword evidence="1" id="KW-1133">Transmembrane helix</keyword>
<keyword evidence="1" id="KW-0812">Transmembrane</keyword>
<evidence type="ECO:0000313" key="3">
    <source>
        <dbReference type="Proteomes" id="UP000190064"/>
    </source>
</evidence>
<comment type="caution">
    <text evidence="2">The sequence shown here is derived from an EMBL/GenBank/DDBJ whole genome shotgun (WGS) entry which is preliminary data.</text>
</comment>